<name>A0A317WPX5_9EURO</name>
<feature type="region of interest" description="Disordered" evidence="1">
    <location>
        <begin position="215"/>
        <end position="236"/>
    </location>
</feature>
<feature type="compositionally biased region" description="Polar residues" evidence="1">
    <location>
        <begin position="119"/>
        <end position="131"/>
    </location>
</feature>
<feature type="compositionally biased region" description="Basic and acidic residues" evidence="1">
    <location>
        <begin position="154"/>
        <end position="164"/>
    </location>
</feature>
<organism evidence="2 3">
    <name type="scientific">Aspergillus sclerotioniger CBS 115572</name>
    <dbReference type="NCBI Taxonomy" id="1450535"/>
    <lineage>
        <taxon>Eukaryota</taxon>
        <taxon>Fungi</taxon>
        <taxon>Dikarya</taxon>
        <taxon>Ascomycota</taxon>
        <taxon>Pezizomycotina</taxon>
        <taxon>Eurotiomycetes</taxon>
        <taxon>Eurotiomycetidae</taxon>
        <taxon>Eurotiales</taxon>
        <taxon>Aspergillaceae</taxon>
        <taxon>Aspergillus</taxon>
        <taxon>Aspergillus subgen. Circumdati</taxon>
    </lineage>
</organism>
<dbReference type="GeneID" id="37113844"/>
<proteinExistence type="predicted"/>
<dbReference type="Proteomes" id="UP000246702">
    <property type="component" value="Unassembled WGS sequence"/>
</dbReference>
<feature type="compositionally biased region" description="Basic and acidic residues" evidence="1">
    <location>
        <begin position="76"/>
        <end position="85"/>
    </location>
</feature>
<dbReference type="EMBL" id="MSFK01000013">
    <property type="protein sequence ID" value="PWY88095.1"/>
    <property type="molecule type" value="Genomic_DNA"/>
</dbReference>
<sequence>MSIPGDDGLVVSSRCDYQLKDFPPPFDDTDDCNFTADEAGPPRKRLRGSSKSPTFDGSSVLIRHLEPNRPDLAVIETDHFPRDLEELQPCVDGGKSHPPDLQNSGHEARFLLEEERKSLPSSRKGNSSHSIVGSEGGNVAREQDTPSPSAEQPNLKENEPHVARSDSLPCLAPRQVRKLSDPDPRLIKLLTRPSSPITSSPITTNLPDLKAVLSGFNNRPGHPSADSDHISEAPAPSLDPLKSELLFPQSGLLDVQVIVRAWTTLSRDELNV</sequence>
<evidence type="ECO:0000313" key="3">
    <source>
        <dbReference type="Proteomes" id="UP000246702"/>
    </source>
</evidence>
<reference evidence="2 3" key="1">
    <citation type="submission" date="2016-12" db="EMBL/GenBank/DDBJ databases">
        <title>The genomes of Aspergillus section Nigri reveals drivers in fungal speciation.</title>
        <authorList>
            <consortium name="DOE Joint Genome Institute"/>
            <person name="Vesth T.C."/>
            <person name="Nybo J."/>
            <person name="Theobald S."/>
            <person name="Brandl J."/>
            <person name="Frisvad J.C."/>
            <person name="Nielsen K.F."/>
            <person name="Lyhne E.K."/>
            <person name="Kogle M.E."/>
            <person name="Kuo A."/>
            <person name="Riley R."/>
            <person name="Clum A."/>
            <person name="Nolan M."/>
            <person name="Lipzen A."/>
            <person name="Salamov A."/>
            <person name="Henrissat B."/>
            <person name="Wiebenga A."/>
            <person name="De Vries R.P."/>
            <person name="Grigoriev I.V."/>
            <person name="Mortensen U.H."/>
            <person name="Andersen M.R."/>
            <person name="Baker S.E."/>
        </authorList>
    </citation>
    <scope>NUCLEOTIDE SEQUENCE [LARGE SCALE GENOMIC DNA]</scope>
    <source>
        <strain evidence="2 3">CBS 115572</strain>
    </source>
</reference>
<dbReference type="RefSeq" id="XP_025467878.1">
    <property type="nucleotide sequence ID" value="XM_025611701.1"/>
</dbReference>
<feature type="region of interest" description="Disordered" evidence="1">
    <location>
        <begin position="26"/>
        <end position="177"/>
    </location>
</feature>
<accession>A0A317WPX5</accession>
<feature type="compositionally biased region" description="Basic and acidic residues" evidence="1">
    <location>
        <begin position="106"/>
        <end position="118"/>
    </location>
</feature>
<gene>
    <name evidence="2" type="ORF">BO94DRAFT_535104</name>
</gene>
<evidence type="ECO:0000256" key="1">
    <source>
        <dbReference type="SAM" id="MobiDB-lite"/>
    </source>
</evidence>
<dbReference type="STRING" id="1450535.A0A317WPX5"/>
<comment type="caution">
    <text evidence="2">The sequence shown here is derived from an EMBL/GenBank/DDBJ whole genome shotgun (WGS) entry which is preliminary data.</text>
</comment>
<keyword evidence="3" id="KW-1185">Reference proteome</keyword>
<evidence type="ECO:0000313" key="2">
    <source>
        <dbReference type="EMBL" id="PWY88095.1"/>
    </source>
</evidence>
<protein>
    <submittedName>
        <fullName evidence="2">Uncharacterized protein</fullName>
    </submittedName>
</protein>
<dbReference type="AlphaFoldDB" id="A0A317WPX5"/>